<feature type="domain" description="DUF6396" evidence="2">
    <location>
        <begin position="1"/>
        <end position="48"/>
    </location>
</feature>
<sequence>MPPAKLPPWDGTFEWQKRQDAVVPPQKPSDELVNRLAKEKGLDPATGLRVSGLPGDPLPDEKSGAPTPSGYMATNAEQSFRKEEKLPLLAVGKPRPFALLDSMLGARRMHVDGIWRRISYRDDA</sequence>
<dbReference type="InterPro" id="IPR045653">
    <property type="entry name" value="DUF6396"/>
</dbReference>
<protein>
    <submittedName>
        <fullName evidence="3">Sel1 repeat protein</fullName>
    </submittedName>
</protein>
<organism evidence="3 4">
    <name type="scientific">Caballeronia cordobensis</name>
    <name type="common">Burkholderia cordobensis</name>
    <dbReference type="NCBI Taxonomy" id="1353886"/>
    <lineage>
        <taxon>Bacteria</taxon>
        <taxon>Pseudomonadati</taxon>
        <taxon>Pseudomonadota</taxon>
        <taxon>Betaproteobacteria</taxon>
        <taxon>Burkholderiales</taxon>
        <taxon>Burkholderiaceae</taxon>
        <taxon>Caballeronia</taxon>
    </lineage>
</organism>
<feature type="region of interest" description="Disordered" evidence="1">
    <location>
        <begin position="1"/>
        <end position="72"/>
    </location>
</feature>
<evidence type="ECO:0000259" key="2">
    <source>
        <dbReference type="Pfam" id="PF19933"/>
    </source>
</evidence>
<dbReference type="Proteomes" id="UP000054740">
    <property type="component" value="Unassembled WGS sequence"/>
</dbReference>
<dbReference type="AlphaFoldDB" id="A0A158IX29"/>
<evidence type="ECO:0000256" key="1">
    <source>
        <dbReference type="SAM" id="MobiDB-lite"/>
    </source>
</evidence>
<gene>
    <name evidence="3" type="ORF">AWB70_05514</name>
</gene>
<accession>A0A158IX29</accession>
<evidence type="ECO:0000313" key="3">
    <source>
        <dbReference type="EMBL" id="SAL61035.1"/>
    </source>
</evidence>
<reference evidence="4" key="1">
    <citation type="submission" date="2016-01" db="EMBL/GenBank/DDBJ databases">
        <authorList>
            <person name="Peeters C."/>
        </authorList>
    </citation>
    <scope>NUCLEOTIDE SEQUENCE [LARGE SCALE GENOMIC DNA]</scope>
</reference>
<proteinExistence type="predicted"/>
<evidence type="ECO:0000313" key="4">
    <source>
        <dbReference type="Proteomes" id="UP000054740"/>
    </source>
</evidence>
<dbReference type="Pfam" id="PF19933">
    <property type="entry name" value="DUF6396"/>
    <property type="match status" value="1"/>
</dbReference>
<keyword evidence="4" id="KW-1185">Reference proteome</keyword>
<dbReference type="EMBL" id="FCNY02000017">
    <property type="protein sequence ID" value="SAL61035.1"/>
    <property type="molecule type" value="Genomic_DNA"/>
</dbReference>
<feature type="compositionally biased region" description="Basic and acidic residues" evidence="1">
    <location>
        <begin position="28"/>
        <end position="42"/>
    </location>
</feature>
<name>A0A158IX29_CABCO</name>